<dbReference type="InterPro" id="IPR009589">
    <property type="entry name" value="PH_YyaB-like"/>
</dbReference>
<protein>
    <submittedName>
        <fullName evidence="3">PH domain-containing protein</fullName>
    </submittedName>
</protein>
<keyword evidence="1" id="KW-1133">Transmembrane helix</keyword>
<sequence>MVFRSKVDAFFINLALIVVLVLALGSFFPFFIEEVRNEPANVFIPAVIIMTSIFLLSTGFILWTVFVVKYVFHEDYLFIKGGPFKSRIPYENITRVSPTNAVFTGHRILSSRDAIEIFNKTTFMGSIKISPSNRKEFMDELKKRCPHIQIQE</sequence>
<feature type="domain" description="Uncharacterized protein YyaB-like PH" evidence="2">
    <location>
        <begin position="69"/>
        <end position="145"/>
    </location>
</feature>
<evidence type="ECO:0000313" key="3">
    <source>
        <dbReference type="EMBL" id="MFC5466106.1"/>
    </source>
</evidence>
<dbReference type="EMBL" id="JBHSMC010000020">
    <property type="protein sequence ID" value="MFC5466106.1"/>
    <property type="molecule type" value="Genomic_DNA"/>
</dbReference>
<reference evidence="4" key="1">
    <citation type="journal article" date="2019" name="Int. J. Syst. Evol. Microbiol.">
        <title>The Global Catalogue of Microorganisms (GCM) 10K type strain sequencing project: providing services to taxonomists for standard genome sequencing and annotation.</title>
        <authorList>
            <consortium name="The Broad Institute Genomics Platform"/>
            <consortium name="The Broad Institute Genome Sequencing Center for Infectious Disease"/>
            <person name="Wu L."/>
            <person name="Ma J."/>
        </authorList>
    </citation>
    <scope>NUCLEOTIDE SEQUENCE [LARGE SCALE GENOMIC DNA]</scope>
    <source>
        <strain evidence="4">CGMCC 1.12237</strain>
    </source>
</reference>
<accession>A0ABW0LLD2</accession>
<dbReference type="Pfam" id="PF06713">
    <property type="entry name" value="bPH_4"/>
    <property type="match status" value="1"/>
</dbReference>
<comment type="caution">
    <text evidence="3">The sequence shown here is derived from an EMBL/GenBank/DDBJ whole genome shotgun (WGS) entry which is preliminary data.</text>
</comment>
<evidence type="ECO:0000256" key="1">
    <source>
        <dbReference type="SAM" id="Phobius"/>
    </source>
</evidence>
<organism evidence="3 4">
    <name type="scientific">Lederbergia graminis</name>
    <dbReference type="NCBI Taxonomy" id="735518"/>
    <lineage>
        <taxon>Bacteria</taxon>
        <taxon>Bacillati</taxon>
        <taxon>Bacillota</taxon>
        <taxon>Bacilli</taxon>
        <taxon>Bacillales</taxon>
        <taxon>Bacillaceae</taxon>
        <taxon>Lederbergia</taxon>
    </lineage>
</organism>
<dbReference type="Proteomes" id="UP001596147">
    <property type="component" value="Unassembled WGS sequence"/>
</dbReference>
<keyword evidence="4" id="KW-1185">Reference proteome</keyword>
<feature type="transmembrane region" description="Helical" evidence="1">
    <location>
        <begin position="44"/>
        <end position="72"/>
    </location>
</feature>
<proteinExistence type="predicted"/>
<evidence type="ECO:0000313" key="4">
    <source>
        <dbReference type="Proteomes" id="UP001596147"/>
    </source>
</evidence>
<evidence type="ECO:0000259" key="2">
    <source>
        <dbReference type="Pfam" id="PF06713"/>
    </source>
</evidence>
<name>A0ABW0LLD2_9BACI</name>
<gene>
    <name evidence="3" type="ORF">ACFPM4_15340</name>
</gene>
<feature type="transmembrane region" description="Helical" evidence="1">
    <location>
        <begin position="12"/>
        <end position="32"/>
    </location>
</feature>
<keyword evidence="1" id="KW-0472">Membrane</keyword>
<dbReference type="RefSeq" id="WP_382353585.1">
    <property type="nucleotide sequence ID" value="NZ_JBHSMC010000020.1"/>
</dbReference>
<keyword evidence="1" id="KW-0812">Transmembrane</keyword>